<evidence type="ECO:0000313" key="3">
    <source>
        <dbReference type="Proteomes" id="UP001565243"/>
    </source>
</evidence>
<gene>
    <name evidence="2" type="ORF">AB6T85_18660</name>
</gene>
<feature type="region of interest" description="Disordered" evidence="1">
    <location>
        <begin position="1"/>
        <end position="65"/>
    </location>
</feature>
<reference evidence="2 3" key="1">
    <citation type="submission" date="2024-07" db="EMBL/GenBank/DDBJ databases">
        <authorList>
            <person name="Hebao G."/>
        </authorList>
    </citation>
    <scope>NUCLEOTIDE SEQUENCE [LARGE SCALE GENOMIC DNA]</scope>
    <source>
        <strain evidence="2 3">ACCC 02193</strain>
    </source>
</reference>
<proteinExistence type="predicted"/>
<sequence>MSERPDYQEPVPDDAEYPADDDHEDIPEGSDELVDPLEDDEEIDAPLEDDDLVESDDEEDDDEDR</sequence>
<evidence type="ECO:0008006" key="4">
    <source>
        <dbReference type="Google" id="ProtNLM"/>
    </source>
</evidence>
<dbReference type="RefSeq" id="WP_301252260.1">
    <property type="nucleotide sequence ID" value="NZ_JBGFFX010000012.1"/>
</dbReference>
<evidence type="ECO:0000256" key="1">
    <source>
        <dbReference type="SAM" id="MobiDB-lite"/>
    </source>
</evidence>
<feature type="compositionally biased region" description="Acidic residues" evidence="1">
    <location>
        <begin position="11"/>
        <end position="65"/>
    </location>
</feature>
<evidence type="ECO:0000313" key="2">
    <source>
        <dbReference type="EMBL" id="MEY8772432.1"/>
    </source>
</evidence>
<protein>
    <recommendedName>
        <fullName evidence="4">Primosomal protein</fullName>
    </recommendedName>
</protein>
<comment type="caution">
    <text evidence="2">The sequence shown here is derived from an EMBL/GenBank/DDBJ whole genome shotgun (WGS) entry which is preliminary data.</text>
</comment>
<dbReference type="Proteomes" id="UP001565243">
    <property type="component" value="Unassembled WGS sequence"/>
</dbReference>
<name>A0ABV4EBX8_9GAMM</name>
<accession>A0ABV4EBX8</accession>
<organism evidence="2 3">
    <name type="scientific">Erwinia aeris</name>
    <dbReference type="NCBI Taxonomy" id="3239803"/>
    <lineage>
        <taxon>Bacteria</taxon>
        <taxon>Pseudomonadati</taxon>
        <taxon>Pseudomonadota</taxon>
        <taxon>Gammaproteobacteria</taxon>
        <taxon>Enterobacterales</taxon>
        <taxon>Erwiniaceae</taxon>
        <taxon>Erwinia</taxon>
    </lineage>
</organism>
<keyword evidence="3" id="KW-1185">Reference proteome</keyword>
<dbReference type="EMBL" id="JBGFFX010000012">
    <property type="protein sequence ID" value="MEY8772432.1"/>
    <property type="molecule type" value="Genomic_DNA"/>
</dbReference>